<evidence type="ECO:0000256" key="3">
    <source>
        <dbReference type="SAM" id="Phobius"/>
    </source>
</evidence>
<dbReference type="GO" id="GO:0043066">
    <property type="term" value="P:negative regulation of apoptotic process"/>
    <property type="evidence" value="ECO:0000318"/>
    <property type="project" value="GO_Central"/>
</dbReference>
<reference evidence="5" key="1">
    <citation type="submission" date="2011-05" db="EMBL/GenBank/DDBJ databases">
        <title>Insights into the evolution of the great apes provided by the gorilla genome.</title>
        <authorList>
            <person name="Scally A."/>
        </authorList>
    </citation>
    <scope>NUCLEOTIDE SEQUENCE [LARGE SCALE GENOMIC DNA]</scope>
</reference>
<evidence type="ECO:0000313" key="4">
    <source>
        <dbReference type="Ensembl" id="ENSGGOP00000047870.1"/>
    </source>
</evidence>
<dbReference type="Proteomes" id="UP000001519">
    <property type="component" value="Chromosome 1"/>
</dbReference>
<dbReference type="AlphaFoldDB" id="A0A2I2ZLA1"/>
<reference evidence="4" key="4">
    <citation type="submission" date="2025-09" db="UniProtKB">
        <authorList>
            <consortium name="Ensembl"/>
        </authorList>
    </citation>
    <scope>IDENTIFICATION</scope>
</reference>
<keyword evidence="3" id="KW-0472">Membrane</keyword>
<dbReference type="PANTHER" id="PTHR46512:SF3">
    <property type="entry name" value="PEPTIDYL-PROLYL CIS-TRANS ISOMERASE FKBP8"/>
    <property type="match status" value="1"/>
</dbReference>
<accession>A0A2I2ZLA1</accession>
<dbReference type="PROSITE" id="PS50293">
    <property type="entry name" value="TPR_REGION"/>
    <property type="match status" value="1"/>
</dbReference>
<keyword evidence="3" id="KW-0812">Transmembrane</keyword>
<dbReference type="Pfam" id="PF13428">
    <property type="entry name" value="TPR_14"/>
    <property type="match status" value="1"/>
</dbReference>
<dbReference type="GO" id="GO:0044183">
    <property type="term" value="F:protein folding chaperone"/>
    <property type="evidence" value="ECO:0000318"/>
    <property type="project" value="GO_Central"/>
</dbReference>
<dbReference type="GO" id="GO:0006457">
    <property type="term" value="P:protein folding"/>
    <property type="evidence" value="ECO:0000318"/>
    <property type="project" value="GO_Central"/>
</dbReference>
<keyword evidence="5" id="KW-1185">Reference proteome</keyword>
<feature type="region of interest" description="Disordered" evidence="2">
    <location>
        <begin position="46"/>
        <end position="71"/>
    </location>
</feature>
<keyword evidence="3" id="KW-1133">Transmembrane helix</keyword>
<evidence type="ECO:0000313" key="5">
    <source>
        <dbReference type="Proteomes" id="UP000001519"/>
    </source>
</evidence>
<dbReference type="Ensembl" id="ENSGGOT00000055772.1">
    <property type="protein sequence ID" value="ENSGGOP00000047870.1"/>
    <property type="gene ID" value="ENSGGOG00000036878.1"/>
</dbReference>
<keyword evidence="1" id="KW-0802">TPR repeat</keyword>
<dbReference type="GO" id="GO:0005740">
    <property type="term" value="C:mitochondrial envelope"/>
    <property type="evidence" value="ECO:0000318"/>
    <property type="project" value="GO_Central"/>
</dbReference>
<dbReference type="InterPro" id="IPR050754">
    <property type="entry name" value="FKBP4/5/8-like"/>
</dbReference>
<dbReference type="OMA" id="CTEPCKP"/>
<reference evidence="4 5" key="2">
    <citation type="journal article" date="2012" name="Nature">
        <title>Insights into hominid evolution from the gorilla genome sequence.</title>
        <authorList>
            <person name="Scally A."/>
            <person name="Dutheil J.Y."/>
            <person name="Hillier L.W."/>
            <person name="Jordan G.E."/>
            <person name="Goodhead I."/>
            <person name="Herrero J."/>
            <person name="Hobolth A."/>
            <person name="Lappalainen T."/>
            <person name="Mailund T."/>
            <person name="Marques-Bonet T."/>
            <person name="McCarthy S."/>
            <person name="Montgomery S.H."/>
            <person name="Schwalie P.C."/>
            <person name="Tang Y.A."/>
            <person name="Ward M.C."/>
            <person name="Xue Y."/>
            <person name="Yngvadottir B."/>
            <person name="Alkan C."/>
            <person name="Andersen L.N."/>
            <person name="Ayub Q."/>
            <person name="Ball E.V."/>
            <person name="Beal K."/>
            <person name="Bradley B.J."/>
            <person name="Chen Y."/>
            <person name="Clee C.M."/>
            <person name="Fitzgerald S."/>
            <person name="Graves T.A."/>
            <person name="Gu Y."/>
            <person name="Heath P."/>
            <person name="Heger A."/>
            <person name="Karakoc E."/>
            <person name="Kolb-Kokocinski A."/>
            <person name="Laird G.K."/>
            <person name="Lunter G."/>
            <person name="Meader S."/>
            <person name="Mort M."/>
            <person name="Mullikin J.C."/>
            <person name="Munch K."/>
            <person name="O'Connor T.D."/>
            <person name="Phillips A.D."/>
            <person name="Prado-Martinez J."/>
            <person name="Rogers A.S."/>
            <person name="Sajjadian S."/>
            <person name="Schmidt D."/>
            <person name="Shaw K."/>
            <person name="Simpson J.T."/>
            <person name="Stenson P.D."/>
            <person name="Turner D.J."/>
            <person name="Vigilant L."/>
            <person name="Vilella A.J."/>
            <person name="Whitener W."/>
            <person name="Zhu B."/>
            <person name="Cooper D.N."/>
            <person name="de Jong P."/>
            <person name="Dermitzakis E.T."/>
            <person name="Eichler E.E."/>
            <person name="Flicek P."/>
            <person name="Goldman N."/>
            <person name="Mundy N.I."/>
            <person name="Ning Z."/>
            <person name="Odom D.T."/>
            <person name="Ponting C.P."/>
            <person name="Quail M.A."/>
            <person name="Ryder O.A."/>
            <person name="Searle S.M."/>
            <person name="Warren W.C."/>
            <person name="Wilson R.K."/>
            <person name="Schierup M.H."/>
            <person name="Rogers J."/>
            <person name="Tyler-Smith C."/>
            <person name="Durbin R."/>
        </authorList>
    </citation>
    <scope>NUCLEOTIDE SEQUENCE [LARGE SCALE GENOMIC DNA]</scope>
</reference>
<feature type="transmembrane region" description="Helical" evidence="3">
    <location>
        <begin position="227"/>
        <end position="246"/>
    </location>
</feature>
<dbReference type="GO" id="GO:0012505">
    <property type="term" value="C:endomembrane system"/>
    <property type="evidence" value="ECO:0000318"/>
    <property type="project" value="GO_Central"/>
</dbReference>
<evidence type="ECO:0000256" key="2">
    <source>
        <dbReference type="SAM" id="MobiDB-lite"/>
    </source>
</evidence>
<evidence type="ECO:0000256" key="1">
    <source>
        <dbReference type="PROSITE-ProRule" id="PRU00339"/>
    </source>
</evidence>
<dbReference type="PANTHER" id="PTHR46512">
    <property type="entry name" value="PEPTIDYLPROLYL ISOMERASE"/>
    <property type="match status" value="1"/>
</dbReference>
<reference evidence="4" key="3">
    <citation type="submission" date="2025-08" db="UniProtKB">
        <authorList>
            <consortium name="Ensembl"/>
        </authorList>
    </citation>
    <scope>IDENTIFICATION</scope>
</reference>
<feature type="repeat" description="TPR" evidence="1">
    <location>
        <begin position="145"/>
        <end position="178"/>
    </location>
</feature>
<dbReference type="PROSITE" id="PS50005">
    <property type="entry name" value="TPR"/>
    <property type="match status" value="1"/>
</dbReference>
<dbReference type="InParanoid" id="A0A2I2ZLA1"/>
<sequence>MAEGGPGARGPIPVPPAAWLRVLNPLSPLPPPPARVPPLEDFEVLDGVEDAEGEEEEEEEDDLRELTPLEEAEQPRTLALEFLAAMEPEPAPSLAPEAAVEEEDACPRALKVKCLNNLAASQLKLDHYCAALSSCSLVGHHPDNIKAVLHKGKILAQQGEYSEAISILRAALKLEPSNKTIHAELSKLVKKHAAQRSTETALYWKMLGNPSRLPAKCPGKGAWSSPWKWLFGATAVALGVVVLSVVTPARN</sequence>
<dbReference type="STRING" id="9593.ENSGGOP00000047870"/>
<name>A0A2I2ZLA1_GORGO</name>
<dbReference type="SUPFAM" id="SSF48452">
    <property type="entry name" value="TPR-like"/>
    <property type="match status" value="1"/>
</dbReference>
<dbReference type="EMBL" id="CABD030008330">
    <property type="status" value="NOT_ANNOTATED_CDS"/>
    <property type="molecule type" value="Genomic_DNA"/>
</dbReference>
<dbReference type="GO" id="GO:0005829">
    <property type="term" value="C:cytosol"/>
    <property type="evidence" value="ECO:0000318"/>
    <property type="project" value="GO_Central"/>
</dbReference>
<dbReference type="SMART" id="SM00028">
    <property type="entry name" value="TPR"/>
    <property type="match status" value="1"/>
</dbReference>
<dbReference type="InterPro" id="IPR011990">
    <property type="entry name" value="TPR-like_helical_dom_sf"/>
</dbReference>
<dbReference type="GO" id="GO:0016020">
    <property type="term" value="C:membrane"/>
    <property type="evidence" value="ECO:0000318"/>
    <property type="project" value="GO_Central"/>
</dbReference>
<dbReference type="Gene3D" id="1.25.40.10">
    <property type="entry name" value="Tetratricopeptide repeat domain"/>
    <property type="match status" value="1"/>
</dbReference>
<protein>
    <submittedName>
        <fullName evidence="4">Uncharacterized protein</fullName>
    </submittedName>
</protein>
<organism evidence="4 5">
    <name type="scientific">Gorilla gorilla gorilla</name>
    <name type="common">Western lowland gorilla</name>
    <dbReference type="NCBI Taxonomy" id="9595"/>
    <lineage>
        <taxon>Eukaryota</taxon>
        <taxon>Metazoa</taxon>
        <taxon>Chordata</taxon>
        <taxon>Craniata</taxon>
        <taxon>Vertebrata</taxon>
        <taxon>Euteleostomi</taxon>
        <taxon>Mammalia</taxon>
        <taxon>Eutheria</taxon>
        <taxon>Euarchontoglires</taxon>
        <taxon>Primates</taxon>
        <taxon>Haplorrhini</taxon>
        <taxon>Catarrhini</taxon>
        <taxon>Hominidae</taxon>
        <taxon>Gorilla</taxon>
    </lineage>
</organism>
<dbReference type="Bgee" id="ENSGGOG00000036878">
    <property type="expression patterns" value="Expressed in heart and 2 other cell types or tissues"/>
</dbReference>
<dbReference type="GeneTree" id="ENSGT00940000156705"/>
<proteinExistence type="predicted"/>
<dbReference type="InterPro" id="IPR019734">
    <property type="entry name" value="TPR_rpt"/>
</dbReference>